<reference evidence="1 2" key="1">
    <citation type="journal article" date="2021" name="BMC Genomics">
        <title>Datura genome reveals duplications of psychoactive alkaloid biosynthetic genes and high mutation rate following tissue culture.</title>
        <authorList>
            <person name="Rajewski A."/>
            <person name="Carter-House D."/>
            <person name="Stajich J."/>
            <person name="Litt A."/>
        </authorList>
    </citation>
    <scope>NUCLEOTIDE SEQUENCE [LARGE SCALE GENOMIC DNA]</scope>
    <source>
        <strain evidence="1">AR-01</strain>
    </source>
</reference>
<name>A0ABS8VIN2_DATST</name>
<gene>
    <name evidence="1" type="ORF">HAX54_036698</name>
</gene>
<evidence type="ECO:0000313" key="1">
    <source>
        <dbReference type="EMBL" id="MCD9646671.1"/>
    </source>
</evidence>
<keyword evidence="2" id="KW-1185">Reference proteome</keyword>
<dbReference type="EMBL" id="JACEIK010004887">
    <property type="protein sequence ID" value="MCD9646671.1"/>
    <property type="molecule type" value="Genomic_DNA"/>
</dbReference>
<sequence>MAAVKLLFTAIEVDPRIGNNKISGPSLGSSYLVLSVLWLKKPGPLGNVSGYSSGEVHNLRAYK</sequence>
<comment type="caution">
    <text evidence="1">The sequence shown here is derived from an EMBL/GenBank/DDBJ whole genome shotgun (WGS) entry which is preliminary data.</text>
</comment>
<evidence type="ECO:0000313" key="2">
    <source>
        <dbReference type="Proteomes" id="UP000823775"/>
    </source>
</evidence>
<protein>
    <submittedName>
        <fullName evidence="1">Uncharacterized protein</fullName>
    </submittedName>
</protein>
<accession>A0ABS8VIN2</accession>
<proteinExistence type="predicted"/>
<organism evidence="1 2">
    <name type="scientific">Datura stramonium</name>
    <name type="common">Jimsonweed</name>
    <name type="synonym">Common thornapple</name>
    <dbReference type="NCBI Taxonomy" id="4076"/>
    <lineage>
        <taxon>Eukaryota</taxon>
        <taxon>Viridiplantae</taxon>
        <taxon>Streptophyta</taxon>
        <taxon>Embryophyta</taxon>
        <taxon>Tracheophyta</taxon>
        <taxon>Spermatophyta</taxon>
        <taxon>Magnoliopsida</taxon>
        <taxon>eudicotyledons</taxon>
        <taxon>Gunneridae</taxon>
        <taxon>Pentapetalae</taxon>
        <taxon>asterids</taxon>
        <taxon>lamiids</taxon>
        <taxon>Solanales</taxon>
        <taxon>Solanaceae</taxon>
        <taxon>Solanoideae</taxon>
        <taxon>Datureae</taxon>
        <taxon>Datura</taxon>
    </lineage>
</organism>
<feature type="non-terminal residue" evidence="1">
    <location>
        <position position="63"/>
    </location>
</feature>
<dbReference type="Proteomes" id="UP000823775">
    <property type="component" value="Unassembled WGS sequence"/>
</dbReference>